<protein>
    <recommendedName>
        <fullName evidence="3">DUF4249 domain-containing protein</fullName>
    </recommendedName>
</protein>
<evidence type="ECO:0000313" key="2">
    <source>
        <dbReference type="Proteomes" id="UP000199513"/>
    </source>
</evidence>
<evidence type="ECO:0000313" key="1">
    <source>
        <dbReference type="EMBL" id="SFE85607.1"/>
    </source>
</evidence>
<dbReference type="RefSeq" id="WP_091541903.1">
    <property type="nucleotide sequence ID" value="NZ_FONY01000008.1"/>
</dbReference>
<dbReference type="Proteomes" id="UP000199513">
    <property type="component" value="Unassembled WGS sequence"/>
</dbReference>
<sequence length="302" mass="34051">MKINKLTLYILFILPFFSSCEDVIKVNLNESKEILTIDAFINQQAEKQVIRLSLTSPYFQNEATPPVRGATVAVTNQTGGGVFQFVDKGNGNYEYQANNPIGKVGDDYLLTVTYQENIYTSRCTSNRTTVIDSIVYEYDEKENNPNSKAGYYASFYGVDAKGKQDFYWIRSYKNNVFVSNPFNINYAADATRNSTPGLLGSDGLLFIPPIRNRITDDNDPFQKGDSLRVEIWSINSDTYEFLRQVEAQMLNGGLFARIPENVRTNISAQNPANKVLGWFCVSEINRRGVIIKELKKGEKGKG</sequence>
<dbReference type="PROSITE" id="PS51257">
    <property type="entry name" value="PROKAR_LIPOPROTEIN"/>
    <property type="match status" value="1"/>
</dbReference>
<gene>
    <name evidence="1" type="ORF">SAMN04488541_100876</name>
</gene>
<dbReference type="EMBL" id="FONY01000008">
    <property type="protein sequence ID" value="SFE85607.1"/>
    <property type="molecule type" value="Genomic_DNA"/>
</dbReference>
<dbReference type="AlphaFoldDB" id="A0A1I2DYY3"/>
<dbReference type="InterPro" id="IPR025345">
    <property type="entry name" value="DUF4249"/>
</dbReference>
<evidence type="ECO:0008006" key="3">
    <source>
        <dbReference type="Google" id="ProtNLM"/>
    </source>
</evidence>
<organism evidence="1 2">
    <name type="scientific">Thermoflexibacter ruber</name>
    <dbReference type="NCBI Taxonomy" id="1003"/>
    <lineage>
        <taxon>Bacteria</taxon>
        <taxon>Pseudomonadati</taxon>
        <taxon>Bacteroidota</taxon>
        <taxon>Cytophagia</taxon>
        <taxon>Cytophagales</taxon>
        <taxon>Thermoflexibacteraceae</taxon>
        <taxon>Thermoflexibacter</taxon>
    </lineage>
</organism>
<dbReference type="Pfam" id="PF14054">
    <property type="entry name" value="DUF4249"/>
    <property type="match status" value="1"/>
</dbReference>
<name>A0A1I2DYY3_9BACT</name>
<reference evidence="1 2" key="1">
    <citation type="submission" date="2016-10" db="EMBL/GenBank/DDBJ databases">
        <authorList>
            <person name="de Groot N.N."/>
        </authorList>
    </citation>
    <scope>NUCLEOTIDE SEQUENCE [LARGE SCALE GENOMIC DNA]</scope>
    <source>
        <strain>GEY</strain>
        <strain evidence="2">DSM 9560</strain>
    </source>
</reference>
<dbReference type="STRING" id="1003.SAMN04488541_100876"/>
<accession>A0A1I2DYY3</accession>
<dbReference type="OrthoDB" id="1117670at2"/>
<proteinExistence type="predicted"/>
<keyword evidence="2" id="KW-1185">Reference proteome</keyword>